<dbReference type="PANTHER" id="PTHR24201">
    <property type="entry name" value="ANK_REP_REGION DOMAIN-CONTAINING PROTEIN"/>
    <property type="match status" value="1"/>
</dbReference>
<gene>
    <name evidence="5" type="ORF">C4F49_00095</name>
</gene>
<dbReference type="PROSITE" id="PS50088">
    <property type="entry name" value="ANK_REPEAT"/>
    <property type="match status" value="3"/>
</dbReference>
<dbReference type="InterPro" id="IPR050776">
    <property type="entry name" value="Ank_Repeat/CDKN_Inhibitor"/>
</dbReference>
<keyword evidence="1" id="KW-0677">Repeat</keyword>
<dbReference type="AlphaFoldDB" id="A0A928URQ2"/>
<feature type="repeat" description="ANK" evidence="3">
    <location>
        <begin position="57"/>
        <end position="89"/>
    </location>
</feature>
<feature type="signal peptide" evidence="4">
    <location>
        <begin position="1"/>
        <end position="20"/>
    </location>
</feature>
<protein>
    <recommendedName>
        <fullName evidence="7">Ankyrin repeat domain-containing protein</fullName>
    </recommendedName>
</protein>
<name>A0A928URQ2_9SPHI</name>
<feature type="repeat" description="ANK" evidence="3">
    <location>
        <begin position="90"/>
        <end position="122"/>
    </location>
</feature>
<keyword evidence="2 3" id="KW-0040">ANK repeat</keyword>
<dbReference type="SUPFAM" id="SSF48403">
    <property type="entry name" value="Ankyrin repeat"/>
    <property type="match status" value="1"/>
</dbReference>
<sequence>MKFIFLSILTFALSSTCAQSNQTAMDSEKLIQAVETGDIAEIQQLVTKENVNTINAKKQSLLMIATYKDNFQAARLLVSLGADVNQQDDLLNSPFLYAGASGYLEFVQLFLENGADFNVFNRYNGSALIPAAEKGHVETVRLLANTADYPVNHVNRLGWTALMEAVVLSDGGKKHQEIVQILLDAGADKSIPDKEGVTALTHAKNRGFTEIAEILEK</sequence>
<feature type="chain" id="PRO_5036927612" description="Ankyrin repeat domain-containing protein" evidence="4">
    <location>
        <begin position="21"/>
        <end position="217"/>
    </location>
</feature>
<accession>A0A928URQ2</accession>
<proteinExistence type="predicted"/>
<dbReference type="EMBL" id="PRDK01000001">
    <property type="protein sequence ID" value="MBE8712081.1"/>
    <property type="molecule type" value="Genomic_DNA"/>
</dbReference>
<evidence type="ECO:0000256" key="2">
    <source>
        <dbReference type="ARBA" id="ARBA00023043"/>
    </source>
</evidence>
<organism evidence="5 6">
    <name type="scientific">Sphingobacterium hungaricum</name>
    <dbReference type="NCBI Taxonomy" id="2082723"/>
    <lineage>
        <taxon>Bacteria</taxon>
        <taxon>Pseudomonadati</taxon>
        <taxon>Bacteroidota</taxon>
        <taxon>Sphingobacteriia</taxon>
        <taxon>Sphingobacteriales</taxon>
        <taxon>Sphingobacteriaceae</taxon>
        <taxon>Sphingobacterium</taxon>
    </lineage>
</organism>
<feature type="repeat" description="ANK" evidence="3">
    <location>
        <begin position="157"/>
        <end position="194"/>
    </location>
</feature>
<dbReference type="InterPro" id="IPR036770">
    <property type="entry name" value="Ankyrin_rpt-contain_sf"/>
</dbReference>
<evidence type="ECO:0008006" key="7">
    <source>
        <dbReference type="Google" id="ProtNLM"/>
    </source>
</evidence>
<dbReference type="Gene3D" id="1.25.40.20">
    <property type="entry name" value="Ankyrin repeat-containing domain"/>
    <property type="match status" value="1"/>
</dbReference>
<dbReference type="SMART" id="SM00248">
    <property type="entry name" value="ANK"/>
    <property type="match status" value="4"/>
</dbReference>
<evidence type="ECO:0000256" key="3">
    <source>
        <dbReference type="PROSITE-ProRule" id="PRU00023"/>
    </source>
</evidence>
<keyword evidence="4" id="KW-0732">Signal</keyword>
<dbReference type="InterPro" id="IPR002110">
    <property type="entry name" value="Ankyrin_rpt"/>
</dbReference>
<comment type="caution">
    <text evidence="5">The sequence shown here is derived from an EMBL/GenBank/DDBJ whole genome shotgun (WGS) entry which is preliminary data.</text>
</comment>
<evidence type="ECO:0000313" key="5">
    <source>
        <dbReference type="EMBL" id="MBE8712081.1"/>
    </source>
</evidence>
<dbReference type="Proteomes" id="UP000616201">
    <property type="component" value="Unassembled WGS sequence"/>
</dbReference>
<evidence type="ECO:0000256" key="4">
    <source>
        <dbReference type="SAM" id="SignalP"/>
    </source>
</evidence>
<reference evidence="5" key="1">
    <citation type="submission" date="2018-02" db="EMBL/GenBank/DDBJ databases">
        <authorList>
            <person name="Vasarhelyi B.M."/>
            <person name="Deshmukh S."/>
            <person name="Balint B."/>
            <person name="Kukolya J."/>
        </authorList>
    </citation>
    <scope>NUCLEOTIDE SEQUENCE</scope>
    <source>
        <strain evidence="5">KB22</strain>
    </source>
</reference>
<evidence type="ECO:0000256" key="1">
    <source>
        <dbReference type="ARBA" id="ARBA00022737"/>
    </source>
</evidence>
<dbReference type="RefSeq" id="WP_196934429.1">
    <property type="nucleotide sequence ID" value="NZ_MU158698.1"/>
</dbReference>
<keyword evidence="6" id="KW-1185">Reference proteome</keyword>
<evidence type="ECO:0000313" key="6">
    <source>
        <dbReference type="Proteomes" id="UP000616201"/>
    </source>
</evidence>
<dbReference type="Pfam" id="PF12796">
    <property type="entry name" value="Ank_2"/>
    <property type="match status" value="2"/>
</dbReference>